<evidence type="ECO:0000256" key="3">
    <source>
        <dbReference type="ARBA" id="ARBA00022630"/>
    </source>
</evidence>
<dbReference type="GO" id="GO:0003995">
    <property type="term" value="F:acyl-CoA dehydrogenase activity"/>
    <property type="evidence" value="ECO:0007669"/>
    <property type="project" value="TreeGrafter"/>
</dbReference>
<feature type="domain" description="Acyl-CoA dehydrogenase/oxidase C-terminal" evidence="6">
    <location>
        <begin position="228"/>
        <end position="375"/>
    </location>
</feature>
<gene>
    <name evidence="9" type="ORF">LCGC14_0085870</name>
</gene>
<dbReference type="PANTHER" id="PTHR43884">
    <property type="entry name" value="ACYL-COA DEHYDROGENASE"/>
    <property type="match status" value="1"/>
</dbReference>
<keyword evidence="5" id="KW-0560">Oxidoreductase</keyword>
<dbReference type="EMBL" id="LAZR01000023">
    <property type="protein sequence ID" value="KKO04229.1"/>
    <property type="molecule type" value="Genomic_DNA"/>
</dbReference>
<evidence type="ECO:0000256" key="5">
    <source>
        <dbReference type="ARBA" id="ARBA00023002"/>
    </source>
</evidence>
<dbReference type="InterPro" id="IPR013786">
    <property type="entry name" value="AcylCoA_DH/ox_N"/>
</dbReference>
<dbReference type="Pfam" id="PF00441">
    <property type="entry name" value="Acyl-CoA_dh_1"/>
    <property type="match status" value="1"/>
</dbReference>
<organism evidence="9">
    <name type="scientific">marine sediment metagenome</name>
    <dbReference type="NCBI Taxonomy" id="412755"/>
    <lineage>
        <taxon>unclassified sequences</taxon>
        <taxon>metagenomes</taxon>
        <taxon>ecological metagenomes</taxon>
    </lineage>
</organism>
<feature type="domain" description="Acyl-CoA dehydrogenase/oxidase N-terminal" evidence="8">
    <location>
        <begin position="6"/>
        <end position="116"/>
    </location>
</feature>
<evidence type="ECO:0000313" key="9">
    <source>
        <dbReference type="EMBL" id="KKO04229.1"/>
    </source>
</evidence>
<dbReference type="InterPro" id="IPR009075">
    <property type="entry name" value="AcylCo_DH/oxidase_C"/>
</dbReference>
<dbReference type="AlphaFoldDB" id="A0A0F9YIC1"/>
<evidence type="ECO:0000259" key="7">
    <source>
        <dbReference type="Pfam" id="PF02770"/>
    </source>
</evidence>
<evidence type="ECO:0000256" key="4">
    <source>
        <dbReference type="ARBA" id="ARBA00022827"/>
    </source>
</evidence>
<dbReference type="Gene3D" id="1.20.140.10">
    <property type="entry name" value="Butyryl-CoA Dehydrogenase, subunit A, domain 3"/>
    <property type="match status" value="1"/>
</dbReference>
<dbReference type="SUPFAM" id="SSF56645">
    <property type="entry name" value="Acyl-CoA dehydrogenase NM domain-like"/>
    <property type="match status" value="1"/>
</dbReference>
<dbReference type="Pfam" id="PF02770">
    <property type="entry name" value="Acyl-CoA_dh_M"/>
    <property type="match status" value="1"/>
</dbReference>
<dbReference type="NCBIfam" id="TIGR03207">
    <property type="entry name" value="cyc_hxne_CoA_dh"/>
    <property type="match status" value="1"/>
</dbReference>
<dbReference type="FunFam" id="2.40.110.10:FF:000002">
    <property type="entry name" value="Acyl-CoA dehydrogenase fadE12"/>
    <property type="match status" value="1"/>
</dbReference>
<dbReference type="PANTHER" id="PTHR43884:SF37">
    <property type="entry name" value="ACYL-COA DEHYDROGENASE"/>
    <property type="match status" value="1"/>
</dbReference>
<name>A0A0F9YIC1_9ZZZZ</name>
<evidence type="ECO:0000256" key="2">
    <source>
        <dbReference type="ARBA" id="ARBA00009347"/>
    </source>
</evidence>
<evidence type="ECO:0000259" key="8">
    <source>
        <dbReference type="Pfam" id="PF02771"/>
    </source>
</evidence>
<proteinExistence type="inferred from homology"/>
<evidence type="ECO:0000259" key="6">
    <source>
        <dbReference type="Pfam" id="PF00441"/>
    </source>
</evidence>
<keyword evidence="4" id="KW-0274">FAD</keyword>
<reference evidence="9" key="1">
    <citation type="journal article" date="2015" name="Nature">
        <title>Complex archaea that bridge the gap between prokaryotes and eukaryotes.</title>
        <authorList>
            <person name="Spang A."/>
            <person name="Saw J.H."/>
            <person name="Jorgensen S.L."/>
            <person name="Zaremba-Niedzwiedzka K."/>
            <person name="Martijn J."/>
            <person name="Lind A.E."/>
            <person name="van Eijk R."/>
            <person name="Schleper C."/>
            <person name="Guy L."/>
            <person name="Ettema T.J."/>
        </authorList>
    </citation>
    <scope>NUCLEOTIDE SEQUENCE</scope>
</reference>
<comment type="similarity">
    <text evidence="2">Belongs to the acyl-CoA dehydrogenase family.</text>
</comment>
<evidence type="ECO:0000256" key="1">
    <source>
        <dbReference type="ARBA" id="ARBA00001974"/>
    </source>
</evidence>
<comment type="cofactor">
    <cofactor evidence="1">
        <name>FAD</name>
        <dbReference type="ChEBI" id="CHEBI:57692"/>
    </cofactor>
</comment>
<dbReference type="InterPro" id="IPR036250">
    <property type="entry name" value="AcylCo_DH-like_C"/>
</dbReference>
<dbReference type="Gene3D" id="1.10.540.10">
    <property type="entry name" value="Acyl-CoA dehydrogenase/oxidase, N-terminal domain"/>
    <property type="match status" value="1"/>
</dbReference>
<dbReference type="SUPFAM" id="SSF47203">
    <property type="entry name" value="Acyl-CoA dehydrogenase C-terminal domain-like"/>
    <property type="match status" value="1"/>
</dbReference>
<dbReference type="InterPro" id="IPR009100">
    <property type="entry name" value="AcylCoA_DH/oxidase_NM_dom_sf"/>
</dbReference>
<comment type="caution">
    <text evidence="9">The sequence shown here is derived from an EMBL/GenBank/DDBJ whole genome shotgun (WGS) entry which is preliminary data.</text>
</comment>
<dbReference type="Gene3D" id="2.40.110.10">
    <property type="entry name" value="Butyryl-CoA Dehydrogenase, subunit A, domain 2"/>
    <property type="match status" value="1"/>
</dbReference>
<feature type="domain" description="Acyl-CoA oxidase/dehydrogenase middle" evidence="7">
    <location>
        <begin position="121"/>
        <end position="216"/>
    </location>
</feature>
<keyword evidence="3" id="KW-0285">Flavoprotein</keyword>
<dbReference type="InterPro" id="IPR017620">
    <property type="entry name" value="Cyc-hxne_CoA_dehydrogenase"/>
</dbReference>
<dbReference type="Pfam" id="PF02771">
    <property type="entry name" value="Acyl-CoA_dh_N"/>
    <property type="match status" value="1"/>
</dbReference>
<dbReference type="InterPro" id="IPR006091">
    <property type="entry name" value="Acyl-CoA_Oxase/DH_mid-dom"/>
</dbReference>
<evidence type="ECO:0008006" key="10">
    <source>
        <dbReference type="Google" id="ProtNLM"/>
    </source>
</evidence>
<accession>A0A0F9YIC1</accession>
<dbReference type="InterPro" id="IPR046373">
    <property type="entry name" value="Acyl-CoA_Oxase/DH_mid-dom_sf"/>
</dbReference>
<sequence>MNFAFTEQQEAIRDTIARFASERLAPRYRQREQAACIEREIVAELGQMGCLGGELPEEFGGSGLDCMTTGVIVEEIARGDFNVGYLPLLASLNGQIIAHHARPELAQEWLSGMTAGHKICCIALTEPHGGSDAANLKLKATRDGDSFLLKGEKTSISMADQADVAVVFARTGTQEQRASGISAFLVPMESTGISTSRFEDSGQRAIGRGSIFFDNVRVPADHMLGIEGQGFKQVMQGFDYSRALIGLQCLAVAQQSLDETWQWLTQREAFGQPLAAFQGLTHPLAEYQTYVQAARLQCYYALWLKDNQRPHTAEAAMNKWWGPKLAFDVIKQCMLAHGHTGWGEDLPFSQRMRDVLGLQIGDGTAQIMKNIIARQSVSA</sequence>
<protein>
    <recommendedName>
        <fullName evidence="10">Cyclohexanecarboxyl-CoA dehydrogenase</fullName>
    </recommendedName>
</protein>
<dbReference type="InterPro" id="IPR037069">
    <property type="entry name" value="AcylCoA_DH/ox_N_sf"/>
</dbReference>
<dbReference type="GO" id="GO:0050660">
    <property type="term" value="F:flavin adenine dinucleotide binding"/>
    <property type="evidence" value="ECO:0007669"/>
    <property type="project" value="InterPro"/>
</dbReference>